<dbReference type="InterPro" id="IPR004000">
    <property type="entry name" value="Actin"/>
</dbReference>
<feature type="compositionally biased region" description="Basic and acidic residues" evidence="1">
    <location>
        <begin position="133"/>
        <end position="142"/>
    </location>
</feature>
<organism evidence="2 3">
    <name type="scientific">Olpidium bornovanus</name>
    <dbReference type="NCBI Taxonomy" id="278681"/>
    <lineage>
        <taxon>Eukaryota</taxon>
        <taxon>Fungi</taxon>
        <taxon>Fungi incertae sedis</taxon>
        <taxon>Olpidiomycota</taxon>
        <taxon>Olpidiomycotina</taxon>
        <taxon>Olpidiomycetes</taxon>
        <taxon>Olpidiales</taxon>
        <taxon>Olpidiaceae</taxon>
        <taxon>Olpidium</taxon>
    </lineage>
</organism>
<evidence type="ECO:0000256" key="1">
    <source>
        <dbReference type="SAM" id="MobiDB-lite"/>
    </source>
</evidence>
<keyword evidence="3" id="KW-1185">Reference proteome</keyword>
<dbReference type="AlphaFoldDB" id="A0A8H7ZWN1"/>
<dbReference type="PANTHER" id="PTHR11937">
    <property type="entry name" value="ACTIN"/>
    <property type="match status" value="1"/>
</dbReference>
<reference evidence="2 3" key="1">
    <citation type="journal article" name="Sci. Rep.">
        <title>Genome-scale phylogenetic analyses confirm Olpidium as the closest living zoosporic fungus to the non-flagellated, terrestrial fungi.</title>
        <authorList>
            <person name="Chang Y."/>
            <person name="Rochon D."/>
            <person name="Sekimoto S."/>
            <person name="Wang Y."/>
            <person name="Chovatia M."/>
            <person name="Sandor L."/>
            <person name="Salamov A."/>
            <person name="Grigoriev I.V."/>
            <person name="Stajich J.E."/>
            <person name="Spatafora J.W."/>
        </authorList>
    </citation>
    <scope>NUCLEOTIDE SEQUENCE [LARGE SCALE GENOMIC DNA]</scope>
    <source>
        <strain evidence="2">S191</strain>
    </source>
</reference>
<name>A0A8H7ZWN1_9FUNG</name>
<evidence type="ECO:0000313" key="2">
    <source>
        <dbReference type="EMBL" id="KAG5460594.1"/>
    </source>
</evidence>
<evidence type="ECO:0000313" key="3">
    <source>
        <dbReference type="Proteomes" id="UP000673691"/>
    </source>
</evidence>
<proteinExistence type="predicted"/>
<dbReference type="Proteomes" id="UP000673691">
    <property type="component" value="Unassembled WGS sequence"/>
</dbReference>
<gene>
    <name evidence="2" type="ORF">BJ554DRAFT_7340</name>
</gene>
<protein>
    <submittedName>
        <fullName evidence="2">Actin-domain-containing protein</fullName>
    </submittedName>
</protein>
<feature type="non-terminal residue" evidence="2">
    <location>
        <position position="153"/>
    </location>
</feature>
<feature type="compositionally biased region" description="Polar residues" evidence="1">
    <location>
        <begin position="113"/>
        <end position="126"/>
    </location>
</feature>
<dbReference type="InterPro" id="IPR043129">
    <property type="entry name" value="ATPase_NBD"/>
</dbReference>
<accession>A0A8H7ZWN1</accession>
<dbReference type="SUPFAM" id="SSF53067">
    <property type="entry name" value="Actin-like ATPase domain"/>
    <property type="match status" value="2"/>
</dbReference>
<sequence length="153" mass="15891">MAQILFEGLNVPAIYIGEQPVMAVYGVGMASGLVVDIGATTTDITPVIDAIPQYHASLTLDVAGAVLDEYLCGQLAADPETVADLGGNSPTLDFARFVKESGVCQVLLGHDTQVPTTSRQPNTSVGTAEEETWVGKEARKADGWAGVPGTETA</sequence>
<comment type="caution">
    <text evidence="2">The sequence shown here is derived from an EMBL/GenBank/DDBJ whole genome shotgun (WGS) entry which is preliminary data.</text>
</comment>
<dbReference type="OrthoDB" id="74201at2759"/>
<dbReference type="Pfam" id="PF00022">
    <property type="entry name" value="Actin"/>
    <property type="match status" value="1"/>
</dbReference>
<dbReference type="Gene3D" id="3.30.420.40">
    <property type="match status" value="1"/>
</dbReference>
<dbReference type="EMBL" id="JAEFCI010004986">
    <property type="protein sequence ID" value="KAG5460594.1"/>
    <property type="molecule type" value="Genomic_DNA"/>
</dbReference>
<feature type="region of interest" description="Disordered" evidence="1">
    <location>
        <begin position="113"/>
        <end position="153"/>
    </location>
</feature>